<dbReference type="SUPFAM" id="SSF56672">
    <property type="entry name" value="DNA/RNA polymerases"/>
    <property type="match status" value="1"/>
</dbReference>
<comment type="caution">
    <text evidence="3">The sequence shown here is derived from an EMBL/GenBank/DDBJ whole genome shotgun (WGS) entry which is preliminary data.</text>
</comment>
<organism evidence="3">
    <name type="scientific">Tanacetum cinerariifolium</name>
    <name type="common">Dalmatian daisy</name>
    <name type="synonym">Chrysanthemum cinerariifolium</name>
    <dbReference type="NCBI Taxonomy" id="118510"/>
    <lineage>
        <taxon>Eukaryota</taxon>
        <taxon>Viridiplantae</taxon>
        <taxon>Streptophyta</taxon>
        <taxon>Embryophyta</taxon>
        <taxon>Tracheophyta</taxon>
        <taxon>Spermatophyta</taxon>
        <taxon>Magnoliopsida</taxon>
        <taxon>eudicotyledons</taxon>
        <taxon>Gunneridae</taxon>
        <taxon>Pentapetalae</taxon>
        <taxon>asterids</taxon>
        <taxon>campanulids</taxon>
        <taxon>Asterales</taxon>
        <taxon>Asteraceae</taxon>
        <taxon>Asteroideae</taxon>
        <taxon>Anthemideae</taxon>
        <taxon>Anthemidinae</taxon>
        <taxon>Tanacetum</taxon>
    </lineage>
</organism>
<feature type="region of interest" description="Disordered" evidence="1">
    <location>
        <begin position="258"/>
        <end position="301"/>
    </location>
</feature>
<feature type="domain" description="Reverse transcriptase Ty1/copia-type" evidence="2">
    <location>
        <begin position="397"/>
        <end position="508"/>
    </location>
</feature>
<dbReference type="PANTHER" id="PTHR11439:SF508">
    <property type="entry name" value="RNA-DIRECTED DNA POLYMERASE"/>
    <property type="match status" value="1"/>
</dbReference>
<name>A0A6L2KMV8_TANCI</name>
<dbReference type="PANTHER" id="PTHR11439">
    <property type="entry name" value="GAG-POL-RELATED RETROTRANSPOSON"/>
    <property type="match status" value="1"/>
</dbReference>
<feature type="compositionally biased region" description="Basic and acidic residues" evidence="1">
    <location>
        <begin position="278"/>
        <end position="290"/>
    </location>
</feature>
<dbReference type="Pfam" id="PF07727">
    <property type="entry name" value="RVT_2"/>
    <property type="match status" value="1"/>
</dbReference>
<dbReference type="InterPro" id="IPR043502">
    <property type="entry name" value="DNA/RNA_pol_sf"/>
</dbReference>
<dbReference type="CDD" id="cd09272">
    <property type="entry name" value="RNase_HI_RT_Ty1"/>
    <property type="match status" value="1"/>
</dbReference>
<evidence type="ECO:0000259" key="2">
    <source>
        <dbReference type="Pfam" id="PF07727"/>
    </source>
</evidence>
<evidence type="ECO:0000256" key="1">
    <source>
        <dbReference type="SAM" id="MobiDB-lite"/>
    </source>
</evidence>
<accession>A0A6L2KMV8</accession>
<reference evidence="3" key="1">
    <citation type="journal article" date="2019" name="Sci. Rep.">
        <title>Draft genome of Tanacetum cinerariifolium, the natural source of mosquito coil.</title>
        <authorList>
            <person name="Yamashiro T."/>
            <person name="Shiraishi A."/>
            <person name="Satake H."/>
            <person name="Nakayama K."/>
        </authorList>
    </citation>
    <scope>NUCLEOTIDE SEQUENCE</scope>
</reference>
<evidence type="ECO:0000313" key="3">
    <source>
        <dbReference type="EMBL" id="GEU50077.1"/>
    </source>
</evidence>
<proteinExistence type="predicted"/>
<feature type="compositionally biased region" description="Polar residues" evidence="1">
    <location>
        <begin position="291"/>
        <end position="301"/>
    </location>
</feature>
<dbReference type="InterPro" id="IPR013103">
    <property type="entry name" value="RVT_2"/>
</dbReference>
<dbReference type="AlphaFoldDB" id="A0A6L2KMV8"/>
<protein>
    <recommendedName>
        <fullName evidence="2">Reverse transcriptase Ty1/copia-type domain-containing protein</fullName>
    </recommendedName>
</protein>
<dbReference type="EMBL" id="BKCJ010002661">
    <property type="protein sequence ID" value="GEU50077.1"/>
    <property type="molecule type" value="Genomic_DNA"/>
</dbReference>
<sequence length="615" mass="70139">MNVVSQDVYTGLIYSENVVDVWKELNETYDKVDGTDVYNPLQKNNSVKQGHPNSTLATISHVGNLKLSNNVLLYDFIVVPSYFVSLLSVNKLIRDNKIFVGFDENKCYIQDLEREKILGTGGESDDLYLFDVNKSNSIGQSNMVMTFHVSKVVWHNRLGYPADQVLTVFKKDLNISDNSYVSLCQICQRAKKTREPFSLFDHKSKILDVDTTSDVDHLKFFDNLFPQSPKDDGRDSSVEDDVDTKSYVDHLKFFDNLFPQSPKDDGRDSSVEDGSLPHSEDLSIQKKTQSDGHTATQVDDQNCLTKSVEPTCLSEAMSDPNWVEAINNEIEALNRNNTWTICDLPASRKPIGSKWIWKIIYKASVDIERYKIRLVAKGFSQKEGFDYDETFSPMIKMSNDVYMTLPDGYNDENKSKVCKLNKSLYGLKHALRQWNVKLTTTFAEHGFKQSKFDYSLYIKQNVDRFIALLVYVDAIVIIGNDDVGIKEFKVFLNTKFMIKDLGVLKYFLARPTNIPLPENSVLGFKENTNDKENSVSRKGKKQHTISKSSSEAEYRSMSSASCEVVWLGNLLHSIGLKDLYHVELFCDNSSAIQIAANPVFHERTKHFEVDVHFLR</sequence>
<gene>
    <name evidence="3" type="ORF">Tci_022055</name>
</gene>
<feature type="region of interest" description="Disordered" evidence="1">
    <location>
        <begin position="527"/>
        <end position="547"/>
    </location>
</feature>